<dbReference type="Proteomes" id="UP000316291">
    <property type="component" value="Unassembled WGS sequence"/>
</dbReference>
<accession>A0A562R8X0</accession>
<feature type="transmembrane region" description="Helical" evidence="1">
    <location>
        <begin position="46"/>
        <end position="72"/>
    </location>
</feature>
<proteinExistence type="predicted"/>
<feature type="transmembrane region" description="Helical" evidence="1">
    <location>
        <begin position="212"/>
        <end position="237"/>
    </location>
</feature>
<evidence type="ECO:0000313" key="2">
    <source>
        <dbReference type="EMBL" id="TWI64880.1"/>
    </source>
</evidence>
<keyword evidence="3" id="KW-1185">Reference proteome</keyword>
<dbReference type="RefSeq" id="WP_018644452.1">
    <property type="nucleotide sequence ID" value="NZ_VLLA01000016.1"/>
</dbReference>
<keyword evidence="1" id="KW-1133">Transmembrane helix</keyword>
<dbReference type="AlphaFoldDB" id="A0A562R8X0"/>
<organism evidence="2 3">
    <name type="scientific">Bradyrhizobium huanghuaihaiense</name>
    <dbReference type="NCBI Taxonomy" id="990078"/>
    <lineage>
        <taxon>Bacteria</taxon>
        <taxon>Pseudomonadati</taxon>
        <taxon>Pseudomonadota</taxon>
        <taxon>Alphaproteobacteria</taxon>
        <taxon>Hyphomicrobiales</taxon>
        <taxon>Nitrobacteraceae</taxon>
        <taxon>Bradyrhizobium</taxon>
    </lineage>
</organism>
<gene>
    <name evidence="2" type="ORF">IQ16_05508</name>
</gene>
<protein>
    <submittedName>
        <fullName evidence="2">Uncharacterized protein</fullName>
    </submittedName>
</protein>
<keyword evidence="1" id="KW-0472">Membrane</keyword>
<comment type="caution">
    <text evidence="2">The sequence shown here is derived from an EMBL/GenBank/DDBJ whole genome shotgun (WGS) entry which is preliminary data.</text>
</comment>
<evidence type="ECO:0000256" key="1">
    <source>
        <dbReference type="SAM" id="Phobius"/>
    </source>
</evidence>
<dbReference type="EMBL" id="VLLA01000016">
    <property type="protein sequence ID" value="TWI64880.1"/>
    <property type="molecule type" value="Genomic_DNA"/>
</dbReference>
<feature type="transmembrane region" description="Helical" evidence="1">
    <location>
        <begin position="182"/>
        <end position="200"/>
    </location>
</feature>
<reference evidence="2 3" key="1">
    <citation type="journal article" date="2015" name="Stand. Genomic Sci.">
        <title>Genomic Encyclopedia of Bacterial and Archaeal Type Strains, Phase III: the genomes of soil and plant-associated and newly described type strains.</title>
        <authorList>
            <person name="Whitman W.B."/>
            <person name="Woyke T."/>
            <person name="Klenk H.P."/>
            <person name="Zhou Y."/>
            <person name="Lilburn T.G."/>
            <person name="Beck B.J."/>
            <person name="De Vos P."/>
            <person name="Vandamme P."/>
            <person name="Eisen J.A."/>
            <person name="Garrity G."/>
            <person name="Hugenholtz P."/>
            <person name="Kyrpides N.C."/>
        </authorList>
    </citation>
    <scope>NUCLEOTIDE SEQUENCE [LARGE SCALE GENOMIC DNA]</scope>
    <source>
        <strain evidence="2 3">CGMCC 1.10948</strain>
    </source>
</reference>
<name>A0A562R8X0_9BRAD</name>
<sequence length="319" mass="34331">MDVNAMDEATRGDKIHLRGGPSLQERLLGAGFGIAALFFADAESGVSTFVSIAIGAAILGYAALATDVLWSISANGIVIGRMRPFGRPQTRVIRRDDIAAMQVQSDKTDATDFRILLRLSSGDCLLSPPIAEVTRVSETNNMIADLLRLPHGNPPANPMDAANTEMRIGNPVRKAAGSRTRILALIIAGLCTIPYAYKFWSGLPLSTGEMIFPAVGLVIAFAVFRYAYALAGTSWIVRQGELRIERMSRGAVPTADTISGSDVEAISIECPPEGNCLVRIELRSGKKLWSPEIGTQAQARAVSDEIVRRLGIAPEKVRR</sequence>
<evidence type="ECO:0000313" key="3">
    <source>
        <dbReference type="Proteomes" id="UP000316291"/>
    </source>
</evidence>
<keyword evidence="1" id="KW-0812">Transmembrane</keyword>